<dbReference type="EMBL" id="AQGS01000437">
    <property type="protein sequence ID" value="EPS40101.1"/>
    <property type="molecule type" value="Genomic_DNA"/>
</dbReference>
<organism evidence="2 3">
    <name type="scientific">Dactylellina haptotyla (strain CBS 200.50)</name>
    <name type="common">Nematode-trapping fungus</name>
    <name type="synonym">Monacrosporium haptotylum</name>
    <dbReference type="NCBI Taxonomy" id="1284197"/>
    <lineage>
        <taxon>Eukaryota</taxon>
        <taxon>Fungi</taxon>
        <taxon>Dikarya</taxon>
        <taxon>Ascomycota</taxon>
        <taxon>Pezizomycotina</taxon>
        <taxon>Orbiliomycetes</taxon>
        <taxon>Orbiliales</taxon>
        <taxon>Orbiliaceae</taxon>
        <taxon>Dactylellina</taxon>
    </lineage>
</organism>
<feature type="compositionally biased region" description="Low complexity" evidence="1">
    <location>
        <begin position="112"/>
        <end position="128"/>
    </location>
</feature>
<proteinExistence type="predicted"/>
<keyword evidence="3" id="KW-1185">Reference proteome</keyword>
<dbReference type="AlphaFoldDB" id="S8AG04"/>
<sequence length="195" mass="21102">MSPTWFSFSKSLTPTATANETSSGSEPSSFLSTPPPASATSAVDNGSSSSNNSDGAAAHDLSAIPYHKMWEESRVWLPHLLQNSLKPVSGTASLGSSNSDLPSSERENPAVTTTTSSSSESESSISKSQPDGNTSANNNKRYFIHHVQFVGGTDKDISAEGEYSAWHKMGNRRLDWVDELPVDEWNRKRTFAKYP</sequence>
<evidence type="ECO:0000313" key="2">
    <source>
        <dbReference type="EMBL" id="EPS40101.1"/>
    </source>
</evidence>
<feature type="compositionally biased region" description="Polar residues" evidence="1">
    <location>
        <begin position="129"/>
        <end position="138"/>
    </location>
</feature>
<name>S8AG04_DACHA</name>
<accession>S8AG04</accession>
<comment type="caution">
    <text evidence="2">The sequence shown here is derived from an EMBL/GenBank/DDBJ whole genome shotgun (WGS) entry which is preliminary data.</text>
</comment>
<evidence type="ECO:0000256" key="1">
    <source>
        <dbReference type="SAM" id="MobiDB-lite"/>
    </source>
</evidence>
<feature type="region of interest" description="Disordered" evidence="1">
    <location>
        <begin position="88"/>
        <end position="138"/>
    </location>
</feature>
<dbReference type="Proteomes" id="UP000015100">
    <property type="component" value="Unassembled WGS sequence"/>
</dbReference>
<gene>
    <name evidence="2" type="ORF">H072_6101</name>
</gene>
<feature type="compositionally biased region" description="Polar residues" evidence="1">
    <location>
        <begin position="1"/>
        <end position="32"/>
    </location>
</feature>
<feature type="compositionally biased region" description="Low complexity" evidence="1">
    <location>
        <begin position="38"/>
        <end position="56"/>
    </location>
</feature>
<feature type="region of interest" description="Disordered" evidence="1">
    <location>
        <begin position="1"/>
        <end position="56"/>
    </location>
</feature>
<dbReference type="STRING" id="1284197.S8AG04"/>
<feature type="compositionally biased region" description="Low complexity" evidence="1">
    <location>
        <begin position="93"/>
        <end position="102"/>
    </location>
</feature>
<reference evidence="3" key="2">
    <citation type="submission" date="2013-04" db="EMBL/GenBank/DDBJ databases">
        <title>Genomic mechanisms accounting for the adaptation to parasitism in nematode-trapping fungi.</title>
        <authorList>
            <person name="Ahren D.G."/>
        </authorList>
    </citation>
    <scope>NUCLEOTIDE SEQUENCE [LARGE SCALE GENOMIC DNA]</scope>
    <source>
        <strain evidence="3">CBS 200.50</strain>
    </source>
</reference>
<protein>
    <submittedName>
        <fullName evidence="2">Uncharacterized protein</fullName>
    </submittedName>
</protein>
<dbReference type="HOGENOM" id="CLU_1396260_0_0_1"/>
<dbReference type="OrthoDB" id="447842at2759"/>
<evidence type="ECO:0000313" key="3">
    <source>
        <dbReference type="Proteomes" id="UP000015100"/>
    </source>
</evidence>
<reference evidence="2 3" key="1">
    <citation type="journal article" date="2013" name="PLoS Genet.">
        <title>Genomic mechanisms accounting for the adaptation to parasitism in nematode-trapping fungi.</title>
        <authorList>
            <person name="Meerupati T."/>
            <person name="Andersson K.M."/>
            <person name="Friman E."/>
            <person name="Kumar D."/>
            <person name="Tunlid A."/>
            <person name="Ahren D."/>
        </authorList>
    </citation>
    <scope>NUCLEOTIDE SEQUENCE [LARGE SCALE GENOMIC DNA]</scope>
    <source>
        <strain evidence="2 3">CBS 200.50</strain>
    </source>
</reference>